<evidence type="ECO:0000256" key="6">
    <source>
        <dbReference type="ARBA" id="ARBA00023167"/>
    </source>
</evidence>
<dbReference type="NCBIfam" id="TIGR01392">
    <property type="entry name" value="homoserO_Ac_trn"/>
    <property type="match status" value="1"/>
</dbReference>
<reference evidence="10 11" key="1">
    <citation type="submission" date="2018-08" db="EMBL/GenBank/DDBJ databases">
        <title>The metabolism and importance of syntrophic acetate oxidation coupled to methane or sulfide production in haloalkaline environments.</title>
        <authorList>
            <person name="Timmers P.H.A."/>
            <person name="Vavourakis C.D."/>
            <person name="Sorokin D.Y."/>
            <person name="Sinninghe Damste J.S."/>
            <person name="Muyzer G."/>
            <person name="Stams A.J.M."/>
            <person name="Plugge C.M."/>
        </authorList>
    </citation>
    <scope>NUCLEOTIDE SEQUENCE [LARGE SCALE GENOMIC DNA]</scope>
    <source>
        <strain evidence="10">MSAO_Arc3</strain>
    </source>
</reference>
<keyword evidence="4" id="KW-0677">Repeat</keyword>
<feature type="non-terminal residue" evidence="10">
    <location>
        <position position="1"/>
    </location>
</feature>
<name>A0A424YX07_9EURY</name>
<keyword evidence="5 8" id="KW-0129">CBS domain</keyword>
<dbReference type="Proteomes" id="UP000284763">
    <property type="component" value="Unassembled WGS sequence"/>
</dbReference>
<proteinExistence type="predicted"/>
<dbReference type="AlphaFoldDB" id="A0A424YX07"/>
<dbReference type="InterPro" id="IPR000073">
    <property type="entry name" value="AB_hydrolase_1"/>
</dbReference>
<dbReference type="Gene3D" id="3.40.50.1820">
    <property type="entry name" value="alpha/beta hydrolase"/>
    <property type="match status" value="1"/>
</dbReference>
<evidence type="ECO:0000256" key="5">
    <source>
        <dbReference type="ARBA" id="ARBA00023122"/>
    </source>
</evidence>
<dbReference type="InterPro" id="IPR000644">
    <property type="entry name" value="CBS_dom"/>
</dbReference>
<accession>A0A424YX07</accession>
<evidence type="ECO:0000256" key="3">
    <source>
        <dbReference type="ARBA" id="ARBA00022679"/>
    </source>
</evidence>
<dbReference type="SUPFAM" id="SSF54631">
    <property type="entry name" value="CBS-domain pair"/>
    <property type="match status" value="1"/>
</dbReference>
<dbReference type="CDD" id="cd04605">
    <property type="entry name" value="CBS_pair_arch_MET2_assoc"/>
    <property type="match status" value="1"/>
</dbReference>
<dbReference type="SMART" id="SM00116">
    <property type="entry name" value="CBS"/>
    <property type="match status" value="2"/>
</dbReference>
<evidence type="ECO:0000259" key="9">
    <source>
        <dbReference type="PROSITE" id="PS51371"/>
    </source>
</evidence>
<evidence type="ECO:0000256" key="8">
    <source>
        <dbReference type="PROSITE-ProRule" id="PRU00703"/>
    </source>
</evidence>
<evidence type="ECO:0000256" key="2">
    <source>
        <dbReference type="ARBA" id="ARBA00022605"/>
    </source>
</evidence>
<protein>
    <recommendedName>
        <fullName evidence="1">homoserine O-acetyltransferase</fullName>
        <ecNumber evidence="1">2.3.1.31</ecNumber>
    </recommendedName>
</protein>
<comment type="caution">
    <text evidence="10">The sequence shown here is derived from an EMBL/GenBank/DDBJ whole genome shotgun (WGS) entry which is preliminary data.</text>
</comment>
<comment type="catalytic activity">
    <reaction evidence="7">
        <text>L-homoserine + acetyl-CoA = O-acetyl-L-homoserine + CoA</text>
        <dbReference type="Rhea" id="RHEA:13701"/>
        <dbReference type="ChEBI" id="CHEBI:57287"/>
        <dbReference type="ChEBI" id="CHEBI:57288"/>
        <dbReference type="ChEBI" id="CHEBI:57476"/>
        <dbReference type="ChEBI" id="CHEBI:57716"/>
        <dbReference type="EC" id="2.3.1.31"/>
    </reaction>
</comment>
<dbReference type="GO" id="GO:0009086">
    <property type="term" value="P:methionine biosynthetic process"/>
    <property type="evidence" value="ECO:0007669"/>
    <property type="project" value="UniProtKB-KW"/>
</dbReference>
<feature type="domain" description="CBS" evidence="9">
    <location>
        <begin position="313"/>
        <end position="369"/>
    </location>
</feature>
<gene>
    <name evidence="10" type="primary">metX</name>
    <name evidence="10" type="ORF">D5R95_05650</name>
</gene>
<evidence type="ECO:0000256" key="7">
    <source>
        <dbReference type="ARBA" id="ARBA00049043"/>
    </source>
</evidence>
<evidence type="ECO:0000256" key="4">
    <source>
        <dbReference type="ARBA" id="ARBA00022737"/>
    </source>
</evidence>
<evidence type="ECO:0000313" key="10">
    <source>
        <dbReference type="EMBL" id="RQD84655.1"/>
    </source>
</evidence>
<keyword evidence="10" id="KW-0012">Acyltransferase</keyword>
<feature type="domain" description="CBS" evidence="9">
    <location>
        <begin position="252"/>
        <end position="311"/>
    </location>
</feature>
<dbReference type="InterPro" id="IPR029058">
    <property type="entry name" value="AB_hydrolase_fold"/>
</dbReference>
<dbReference type="SUPFAM" id="SSF53474">
    <property type="entry name" value="alpha/beta-Hydrolases"/>
    <property type="match status" value="1"/>
</dbReference>
<keyword evidence="6" id="KW-0486">Methionine biosynthesis</keyword>
<dbReference type="InterPro" id="IPR008220">
    <property type="entry name" value="HAT_MetX-like"/>
</dbReference>
<dbReference type="Gene3D" id="3.10.580.10">
    <property type="entry name" value="CBS-domain"/>
    <property type="match status" value="1"/>
</dbReference>
<evidence type="ECO:0000313" key="11">
    <source>
        <dbReference type="Proteomes" id="UP000284763"/>
    </source>
</evidence>
<sequence length="369" mass="41572">ITIKDMVNAQKKLLEYLEIKHIYAAIGGSMGGLQVLQWSVSYPEMLDKSISIASSAYSSPQQIAFNEVGRIAITSDPEWNEGNYSKDKKPIHGLALARMIGHITYLSDESMRDKFGRELQDRKEYNYDISMDFQVESYLHYKGKSFAKRFDPNSYLYITKAVDYFDLTKNGSLSEGLKNIRSKCLIISVTSDWLYPPYQSKEILMAMNANNLDVTYREIESNYGHDAFLLESGQLSYIISGFLDDVTVSDIMKQNVVTVTENISLEDAAQSMFDNGITHLPVVSNDGKIRGIITSWDISKAVALKYTHLDKIITKNVLTASPDEKIDSAARKMQKNNISALPVIDEDEVVIGIIGSEEINKMIGEYHYS</sequence>
<dbReference type="GO" id="GO:0009092">
    <property type="term" value="P:homoserine metabolic process"/>
    <property type="evidence" value="ECO:0007669"/>
    <property type="project" value="TreeGrafter"/>
</dbReference>
<evidence type="ECO:0000256" key="1">
    <source>
        <dbReference type="ARBA" id="ARBA00013270"/>
    </source>
</evidence>
<dbReference type="PANTHER" id="PTHR32268:SF11">
    <property type="entry name" value="HOMOSERINE O-ACETYLTRANSFERASE"/>
    <property type="match status" value="1"/>
</dbReference>
<dbReference type="GO" id="GO:0004414">
    <property type="term" value="F:homoserine O-acetyltransferase activity"/>
    <property type="evidence" value="ECO:0007669"/>
    <property type="project" value="UniProtKB-EC"/>
</dbReference>
<dbReference type="Pfam" id="PF00571">
    <property type="entry name" value="CBS"/>
    <property type="match status" value="2"/>
</dbReference>
<dbReference type="Pfam" id="PF00561">
    <property type="entry name" value="Abhydrolase_1"/>
    <property type="match status" value="1"/>
</dbReference>
<keyword evidence="3 10" id="KW-0808">Transferase</keyword>
<dbReference type="EC" id="2.3.1.31" evidence="1"/>
<dbReference type="InterPro" id="IPR046342">
    <property type="entry name" value="CBS_dom_sf"/>
</dbReference>
<dbReference type="PROSITE" id="PS51371">
    <property type="entry name" value="CBS"/>
    <property type="match status" value="2"/>
</dbReference>
<dbReference type="PANTHER" id="PTHR32268">
    <property type="entry name" value="HOMOSERINE O-ACETYLTRANSFERASE"/>
    <property type="match status" value="1"/>
</dbReference>
<organism evidence="10 11">
    <name type="scientific">Methanosalsum natronophilum</name>
    <dbReference type="NCBI Taxonomy" id="768733"/>
    <lineage>
        <taxon>Archaea</taxon>
        <taxon>Methanobacteriati</taxon>
        <taxon>Methanobacteriota</taxon>
        <taxon>Stenosarchaea group</taxon>
        <taxon>Methanomicrobia</taxon>
        <taxon>Methanosarcinales</taxon>
        <taxon>Methanosarcinaceae</taxon>
        <taxon>Methanosalsum</taxon>
    </lineage>
</organism>
<keyword evidence="2" id="KW-0028">Amino-acid biosynthesis</keyword>
<dbReference type="EMBL" id="QZAB01000354">
    <property type="protein sequence ID" value="RQD84655.1"/>
    <property type="molecule type" value="Genomic_DNA"/>
</dbReference>